<accession>A0A2T3AMA3</accession>
<evidence type="ECO:0000256" key="1">
    <source>
        <dbReference type="SAM" id="MobiDB-lite"/>
    </source>
</evidence>
<feature type="compositionally biased region" description="Basic and acidic residues" evidence="1">
    <location>
        <begin position="144"/>
        <end position="153"/>
    </location>
</feature>
<reference evidence="2 3" key="1">
    <citation type="journal article" date="2018" name="Mycol. Prog.">
        <title>Coniella lustricola, a new species from submerged detritus.</title>
        <authorList>
            <person name="Raudabaugh D.B."/>
            <person name="Iturriaga T."/>
            <person name="Carver A."/>
            <person name="Mondo S."/>
            <person name="Pangilinan J."/>
            <person name="Lipzen A."/>
            <person name="He G."/>
            <person name="Amirebrahimi M."/>
            <person name="Grigoriev I.V."/>
            <person name="Miller A.N."/>
        </authorList>
    </citation>
    <scope>NUCLEOTIDE SEQUENCE [LARGE SCALE GENOMIC DNA]</scope>
    <source>
        <strain evidence="2 3">B22-T-1</strain>
    </source>
</reference>
<evidence type="ECO:0000313" key="3">
    <source>
        <dbReference type="Proteomes" id="UP000241462"/>
    </source>
</evidence>
<feature type="compositionally biased region" description="Basic residues" evidence="1">
    <location>
        <begin position="53"/>
        <end position="65"/>
    </location>
</feature>
<sequence length="211" mass="23871">MRPTPKQQKEAAINGRQQLSQAQTPPARPLLAGWLAGIVREGAKTAKTGYDRRRARGVQKSSRVRPRRHFTTRLVYAEEVTLDRNIVSLRARKERDHGTIDSEEKKKKMKKGTPKFHAPVHFSDVSCDFSTQPSPAPPSSTVETESRGPREDEEGRFYHVPGNPHFQACFALVSTYPASRAAACQLGILLYWKSGPFFLSCCFFRCYCTHY</sequence>
<gene>
    <name evidence="2" type="ORF">BD289DRAFT_196058</name>
</gene>
<evidence type="ECO:0000313" key="2">
    <source>
        <dbReference type="EMBL" id="PSS03506.1"/>
    </source>
</evidence>
<feature type="region of interest" description="Disordered" evidence="1">
    <location>
        <begin position="44"/>
        <end position="65"/>
    </location>
</feature>
<feature type="compositionally biased region" description="Basic and acidic residues" evidence="1">
    <location>
        <begin position="93"/>
        <end position="106"/>
    </location>
</feature>
<dbReference type="AlphaFoldDB" id="A0A2T3AMA3"/>
<feature type="region of interest" description="Disordered" evidence="1">
    <location>
        <begin position="1"/>
        <end position="26"/>
    </location>
</feature>
<protein>
    <submittedName>
        <fullName evidence="2">Uncharacterized protein</fullName>
    </submittedName>
</protein>
<feature type="region of interest" description="Disordered" evidence="1">
    <location>
        <begin position="93"/>
        <end position="114"/>
    </location>
</feature>
<dbReference type="InParanoid" id="A0A2T3AMA3"/>
<proteinExistence type="predicted"/>
<name>A0A2T3AMA3_9PEZI</name>
<keyword evidence="3" id="KW-1185">Reference proteome</keyword>
<feature type="compositionally biased region" description="Polar residues" evidence="1">
    <location>
        <begin position="15"/>
        <end position="24"/>
    </location>
</feature>
<dbReference type="Proteomes" id="UP000241462">
    <property type="component" value="Unassembled WGS sequence"/>
</dbReference>
<feature type="region of interest" description="Disordered" evidence="1">
    <location>
        <begin position="129"/>
        <end position="153"/>
    </location>
</feature>
<dbReference type="EMBL" id="KZ678375">
    <property type="protein sequence ID" value="PSS03506.1"/>
    <property type="molecule type" value="Genomic_DNA"/>
</dbReference>
<organism evidence="2 3">
    <name type="scientific">Coniella lustricola</name>
    <dbReference type="NCBI Taxonomy" id="2025994"/>
    <lineage>
        <taxon>Eukaryota</taxon>
        <taxon>Fungi</taxon>
        <taxon>Dikarya</taxon>
        <taxon>Ascomycota</taxon>
        <taxon>Pezizomycotina</taxon>
        <taxon>Sordariomycetes</taxon>
        <taxon>Sordariomycetidae</taxon>
        <taxon>Diaporthales</taxon>
        <taxon>Schizoparmaceae</taxon>
        <taxon>Coniella</taxon>
    </lineage>
</organism>